<gene>
    <name evidence="4" type="ORF">AALT52_00705</name>
</gene>
<evidence type="ECO:0000313" key="5">
    <source>
        <dbReference type="Proteomes" id="UP001565236"/>
    </source>
</evidence>
<feature type="compositionally biased region" description="Low complexity" evidence="1">
    <location>
        <begin position="57"/>
        <end position="70"/>
    </location>
</feature>
<evidence type="ECO:0000259" key="3">
    <source>
        <dbReference type="Pfam" id="PF16555"/>
    </source>
</evidence>
<dbReference type="Proteomes" id="UP001565236">
    <property type="component" value="Unassembled WGS sequence"/>
</dbReference>
<evidence type="ECO:0000313" key="4">
    <source>
        <dbReference type="EMBL" id="MEY8661417.1"/>
    </source>
</evidence>
<evidence type="ECO:0000256" key="1">
    <source>
        <dbReference type="SAM" id="MobiDB-lite"/>
    </source>
</evidence>
<accession>A0ABV4DLS0</accession>
<feature type="compositionally biased region" description="Polar residues" evidence="1">
    <location>
        <begin position="30"/>
        <end position="39"/>
    </location>
</feature>
<keyword evidence="2" id="KW-0732">Signal</keyword>
<feature type="signal peptide" evidence="2">
    <location>
        <begin position="1"/>
        <end position="25"/>
    </location>
</feature>
<feature type="region of interest" description="Disordered" evidence="1">
    <location>
        <begin position="98"/>
        <end position="122"/>
    </location>
</feature>
<name>A0ABV4DLS0_9LACO</name>
<feature type="chain" id="PRO_5046554653" evidence="2">
    <location>
        <begin position="26"/>
        <end position="369"/>
    </location>
</feature>
<sequence length="369" mass="40412">MKKDKIVASLMLSTTLMTVAVPVLADQAKQNSEMTVESNKVNKNEVAPDKENNVKDTSVTNSAISSSGSTEESKNDPIQTLKKQKMIIKKVIAQGGSRMATLSESSEGGNEKSPGIAQSDYKGVPNSKFVIYDVTDLMATIIKEKLGVSEEESQQALDTASSEEIQGDENSSTSSVQKATSGSNSETLKNSDFTEQTTSQKVSEESGEQSSEDTSKVSKEVEVDQGLVQKVKDLRQGDTLRKTISERAAKLNQDQLKQVTEVTTDEQGMAEIALPIDGKYHAYYVVNTETDKESYATNSSPIVVITPVSDSNGNYVDEFTIYPKSDTIEKEQPTQETPQNETTATMYQTGHKEDSSLFTKIKKWIARFF</sequence>
<keyword evidence="5" id="KW-1185">Reference proteome</keyword>
<feature type="region of interest" description="Disordered" evidence="1">
    <location>
        <begin position="148"/>
        <end position="221"/>
    </location>
</feature>
<dbReference type="RefSeq" id="WP_369939983.1">
    <property type="nucleotide sequence ID" value="NZ_JBCLUF010000002.1"/>
</dbReference>
<proteinExistence type="predicted"/>
<protein>
    <submittedName>
        <fullName evidence="4">Pilin N-terminal domain-containing protein</fullName>
    </submittedName>
</protein>
<feature type="compositionally biased region" description="Polar residues" evidence="1">
    <location>
        <begin position="154"/>
        <end position="201"/>
    </location>
</feature>
<evidence type="ECO:0000256" key="2">
    <source>
        <dbReference type="SAM" id="SignalP"/>
    </source>
</evidence>
<dbReference type="InterPro" id="IPR032364">
    <property type="entry name" value="GramPos_pilinD1_N"/>
</dbReference>
<reference evidence="4 5" key="1">
    <citation type="submission" date="2024-03" db="EMBL/GenBank/DDBJ databases">
        <title>Mouse gut bacterial collection (mGBC) of GemPharmatech.</title>
        <authorList>
            <person name="He Y."/>
            <person name="Dong L."/>
            <person name="Wu D."/>
            <person name="Gao X."/>
            <person name="Lin Z."/>
        </authorList>
    </citation>
    <scope>NUCLEOTIDE SEQUENCE [LARGE SCALE GENOMIC DNA]</scope>
    <source>
        <strain evidence="4 5">15-30</strain>
    </source>
</reference>
<feature type="region of interest" description="Disordered" evidence="1">
    <location>
        <begin position="30"/>
        <end position="78"/>
    </location>
</feature>
<feature type="domain" description="Gram-positive pilin subunit D1 N-terminal" evidence="3">
    <location>
        <begin position="183"/>
        <end position="324"/>
    </location>
</feature>
<feature type="compositionally biased region" description="Basic and acidic residues" evidence="1">
    <location>
        <begin position="40"/>
        <end position="54"/>
    </location>
</feature>
<dbReference type="EMBL" id="JBCLUF010000002">
    <property type="protein sequence ID" value="MEY8661417.1"/>
    <property type="molecule type" value="Genomic_DNA"/>
</dbReference>
<dbReference type="InterPro" id="IPR013783">
    <property type="entry name" value="Ig-like_fold"/>
</dbReference>
<organism evidence="4 5">
    <name type="scientific">Ligilactobacillus faecis</name>
    <dbReference type="NCBI Taxonomy" id="762833"/>
    <lineage>
        <taxon>Bacteria</taxon>
        <taxon>Bacillati</taxon>
        <taxon>Bacillota</taxon>
        <taxon>Bacilli</taxon>
        <taxon>Lactobacillales</taxon>
        <taxon>Lactobacillaceae</taxon>
        <taxon>Ligilactobacillus</taxon>
    </lineage>
</organism>
<dbReference type="Pfam" id="PF16555">
    <property type="entry name" value="GramPos_pilinD1"/>
    <property type="match status" value="1"/>
</dbReference>
<comment type="caution">
    <text evidence="4">The sequence shown here is derived from an EMBL/GenBank/DDBJ whole genome shotgun (WGS) entry which is preliminary data.</text>
</comment>
<dbReference type="Gene3D" id="2.60.40.10">
    <property type="entry name" value="Immunoglobulins"/>
    <property type="match status" value="1"/>
</dbReference>